<dbReference type="Proteomes" id="UP000184356">
    <property type="component" value="Unassembled WGS sequence"/>
</dbReference>
<feature type="domain" description="Zn(2)-C6 fungal-type" evidence="5">
    <location>
        <begin position="8"/>
        <end position="38"/>
    </location>
</feature>
<keyword evidence="1" id="KW-0805">Transcription regulation</keyword>
<dbReference type="InterPro" id="IPR036864">
    <property type="entry name" value="Zn2-C6_fun-type_DNA-bd_sf"/>
</dbReference>
<keyword evidence="2" id="KW-0238">DNA-binding</keyword>
<dbReference type="EMBL" id="KV878588">
    <property type="protein sequence ID" value="OJJ57621.1"/>
    <property type="molecule type" value="Genomic_DNA"/>
</dbReference>
<dbReference type="Pfam" id="PF00172">
    <property type="entry name" value="Zn_clus"/>
    <property type="match status" value="1"/>
</dbReference>
<sequence length="506" mass="56049">MRPTLRRSCAACAKYKHSCDLRTPRCSRCIKRNVPCVYANQPLTAPPAALNHDAGSLVPANGLGEYRFGSLDPFDSYPPTRLPREHVQRLVYSFLHKIAFQYYPLDLNATSNPFLVSWWPLALGDPALFHVSLQTACLDEELLAQKGFHASEILMADSVALLRRKVQDLSLAVQDGTMNSVITLAAIEFGKGNIKVSQMHVDGAKKLVEMRGGINSVRQTSPLTARMISWVSMLVMGHPQFPTQDDVGIGDGIPLVPEWQLDMSTDDPYLQSTLDLIDDVQVRNAFARLRNVFNRAHQLPLSSTRLHDLACFVIHRLLSTNPSSLSLSSPSSSPSPSTSSPITESIRYTTILYMFIIHGPTYYSHDFIMGTIVTKLITSIANLDSISRFPVSIDVWFLAIGLVASSNTPNYQWFSERAQTIVDPLQIQRWDDVVMHVKTVLWLETPQAEAVFRTHWDAILPSRPVVVTDITDMADLAEADTAPTGSAAVLPETVSPNALVLDTNII</sequence>
<dbReference type="STRING" id="1036612.A0A1L9TE08"/>
<dbReference type="GO" id="GO:0003677">
    <property type="term" value="F:DNA binding"/>
    <property type="evidence" value="ECO:0007669"/>
    <property type="project" value="UniProtKB-KW"/>
</dbReference>
<dbReference type="PROSITE" id="PS00463">
    <property type="entry name" value="ZN2_CY6_FUNGAL_1"/>
    <property type="match status" value="1"/>
</dbReference>
<gene>
    <name evidence="6" type="ORF">ASPSYDRAFT_46779</name>
</gene>
<dbReference type="PANTHER" id="PTHR37540:SF5">
    <property type="entry name" value="TRANSCRIPTION FACTOR DOMAIN-CONTAINING PROTEIN"/>
    <property type="match status" value="1"/>
</dbReference>
<dbReference type="GO" id="GO:0000981">
    <property type="term" value="F:DNA-binding transcription factor activity, RNA polymerase II-specific"/>
    <property type="evidence" value="ECO:0007669"/>
    <property type="project" value="InterPro"/>
</dbReference>
<evidence type="ECO:0000256" key="4">
    <source>
        <dbReference type="ARBA" id="ARBA00023242"/>
    </source>
</evidence>
<reference evidence="7" key="1">
    <citation type="journal article" date="2017" name="Genome Biol.">
        <title>Comparative genomics reveals high biological diversity and specific adaptations in the industrially and medically important fungal genus Aspergillus.</title>
        <authorList>
            <person name="de Vries R.P."/>
            <person name="Riley R."/>
            <person name="Wiebenga A."/>
            <person name="Aguilar-Osorio G."/>
            <person name="Amillis S."/>
            <person name="Uchima C.A."/>
            <person name="Anderluh G."/>
            <person name="Asadollahi M."/>
            <person name="Askin M."/>
            <person name="Barry K."/>
            <person name="Battaglia E."/>
            <person name="Bayram O."/>
            <person name="Benocci T."/>
            <person name="Braus-Stromeyer S.A."/>
            <person name="Caldana C."/>
            <person name="Canovas D."/>
            <person name="Cerqueira G.C."/>
            <person name="Chen F."/>
            <person name="Chen W."/>
            <person name="Choi C."/>
            <person name="Clum A."/>
            <person name="Dos Santos R.A."/>
            <person name="Damasio A.R."/>
            <person name="Diallinas G."/>
            <person name="Emri T."/>
            <person name="Fekete E."/>
            <person name="Flipphi M."/>
            <person name="Freyberg S."/>
            <person name="Gallo A."/>
            <person name="Gournas C."/>
            <person name="Habgood R."/>
            <person name="Hainaut M."/>
            <person name="Harispe M.L."/>
            <person name="Henrissat B."/>
            <person name="Hilden K.S."/>
            <person name="Hope R."/>
            <person name="Hossain A."/>
            <person name="Karabika E."/>
            <person name="Karaffa L."/>
            <person name="Karanyi Z."/>
            <person name="Krasevec N."/>
            <person name="Kuo A."/>
            <person name="Kusch H."/>
            <person name="LaButti K."/>
            <person name="Lagendijk E.L."/>
            <person name="Lapidus A."/>
            <person name="Levasseur A."/>
            <person name="Lindquist E."/>
            <person name="Lipzen A."/>
            <person name="Logrieco A.F."/>
            <person name="MacCabe A."/>
            <person name="Maekelae M.R."/>
            <person name="Malavazi I."/>
            <person name="Melin P."/>
            <person name="Meyer V."/>
            <person name="Mielnichuk N."/>
            <person name="Miskei M."/>
            <person name="Molnar A.P."/>
            <person name="Mule G."/>
            <person name="Ngan C.Y."/>
            <person name="Orejas M."/>
            <person name="Orosz E."/>
            <person name="Ouedraogo J.P."/>
            <person name="Overkamp K.M."/>
            <person name="Park H.-S."/>
            <person name="Perrone G."/>
            <person name="Piumi F."/>
            <person name="Punt P.J."/>
            <person name="Ram A.F."/>
            <person name="Ramon A."/>
            <person name="Rauscher S."/>
            <person name="Record E."/>
            <person name="Riano-Pachon D.M."/>
            <person name="Robert V."/>
            <person name="Roehrig J."/>
            <person name="Ruller R."/>
            <person name="Salamov A."/>
            <person name="Salih N.S."/>
            <person name="Samson R.A."/>
            <person name="Sandor E."/>
            <person name="Sanguinetti M."/>
            <person name="Schuetze T."/>
            <person name="Sepcic K."/>
            <person name="Shelest E."/>
            <person name="Sherlock G."/>
            <person name="Sophianopoulou V."/>
            <person name="Squina F.M."/>
            <person name="Sun H."/>
            <person name="Susca A."/>
            <person name="Todd R.B."/>
            <person name="Tsang A."/>
            <person name="Unkles S.E."/>
            <person name="van de Wiele N."/>
            <person name="van Rossen-Uffink D."/>
            <person name="Oliveira J.V."/>
            <person name="Vesth T.C."/>
            <person name="Visser J."/>
            <person name="Yu J.-H."/>
            <person name="Zhou M."/>
            <person name="Andersen M.R."/>
            <person name="Archer D.B."/>
            <person name="Baker S.E."/>
            <person name="Benoit I."/>
            <person name="Brakhage A.A."/>
            <person name="Braus G.H."/>
            <person name="Fischer R."/>
            <person name="Frisvad J.C."/>
            <person name="Goldman G.H."/>
            <person name="Houbraken J."/>
            <person name="Oakley B."/>
            <person name="Pocsi I."/>
            <person name="Scazzocchio C."/>
            <person name="Seiboth B."/>
            <person name="vanKuyk P.A."/>
            <person name="Wortman J."/>
            <person name="Dyer P.S."/>
            <person name="Grigoriev I.V."/>
        </authorList>
    </citation>
    <scope>NUCLEOTIDE SEQUENCE [LARGE SCALE GENOMIC DNA]</scope>
    <source>
        <strain evidence="7">CBS 593.65</strain>
    </source>
</reference>
<dbReference type="RefSeq" id="XP_040701427.1">
    <property type="nucleotide sequence ID" value="XM_040847313.1"/>
</dbReference>
<dbReference type="GeneID" id="63763386"/>
<dbReference type="Pfam" id="PF11951">
    <property type="entry name" value="Fungal_trans_2"/>
    <property type="match status" value="1"/>
</dbReference>
<dbReference type="SMART" id="SM00066">
    <property type="entry name" value="GAL4"/>
    <property type="match status" value="1"/>
</dbReference>
<organism evidence="6 7">
    <name type="scientific">Aspergillus sydowii CBS 593.65</name>
    <dbReference type="NCBI Taxonomy" id="1036612"/>
    <lineage>
        <taxon>Eukaryota</taxon>
        <taxon>Fungi</taxon>
        <taxon>Dikarya</taxon>
        <taxon>Ascomycota</taxon>
        <taxon>Pezizomycotina</taxon>
        <taxon>Eurotiomycetes</taxon>
        <taxon>Eurotiomycetidae</taxon>
        <taxon>Eurotiales</taxon>
        <taxon>Aspergillaceae</taxon>
        <taxon>Aspergillus</taxon>
        <taxon>Aspergillus subgen. Nidulantes</taxon>
    </lineage>
</organism>
<dbReference type="PANTHER" id="PTHR37540">
    <property type="entry name" value="TRANSCRIPTION FACTOR (ACR-2), PUTATIVE-RELATED-RELATED"/>
    <property type="match status" value="1"/>
</dbReference>
<name>A0A1L9TE08_9EURO</name>
<evidence type="ECO:0000256" key="2">
    <source>
        <dbReference type="ARBA" id="ARBA00023125"/>
    </source>
</evidence>
<dbReference type="InterPro" id="IPR021858">
    <property type="entry name" value="Fun_TF"/>
</dbReference>
<dbReference type="VEuPathDB" id="FungiDB:ASPSYDRAFT_46779"/>
<keyword evidence="4" id="KW-0539">Nucleus</keyword>
<dbReference type="PROSITE" id="PS50048">
    <property type="entry name" value="ZN2_CY6_FUNGAL_2"/>
    <property type="match status" value="1"/>
</dbReference>
<dbReference type="GO" id="GO:0008270">
    <property type="term" value="F:zinc ion binding"/>
    <property type="evidence" value="ECO:0007669"/>
    <property type="project" value="InterPro"/>
</dbReference>
<evidence type="ECO:0000256" key="3">
    <source>
        <dbReference type="ARBA" id="ARBA00023163"/>
    </source>
</evidence>
<proteinExistence type="predicted"/>
<dbReference type="CDD" id="cd00067">
    <property type="entry name" value="GAL4"/>
    <property type="match status" value="1"/>
</dbReference>
<accession>A0A1L9TE08</accession>
<keyword evidence="3" id="KW-0804">Transcription</keyword>
<dbReference type="AlphaFoldDB" id="A0A1L9TE08"/>
<dbReference type="InterPro" id="IPR001138">
    <property type="entry name" value="Zn2Cys6_DnaBD"/>
</dbReference>
<keyword evidence="7" id="KW-1185">Reference proteome</keyword>
<evidence type="ECO:0000313" key="6">
    <source>
        <dbReference type="EMBL" id="OJJ57621.1"/>
    </source>
</evidence>
<evidence type="ECO:0000313" key="7">
    <source>
        <dbReference type="Proteomes" id="UP000184356"/>
    </source>
</evidence>
<dbReference type="SUPFAM" id="SSF57701">
    <property type="entry name" value="Zn2/Cys6 DNA-binding domain"/>
    <property type="match status" value="1"/>
</dbReference>
<dbReference type="OrthoDB" id="5376287at2759"/>
<protein>
    <recommendedName>
        <fullName evidence="5">Zn(2)-C6 fungal-type domain-containing protein</fullName>
    </recommendedName>
</protein>
<evidence type="ECO:0000256" key="1">
    <source>
        <dbReference type="ARBA" id="ARBA00023015"/>
    </source>
</evidence>
<evidence type="ECO:0000259" key="5">
    <source>
        <dbReference type="PROSITE" id="PS50048"/>
    </source>
</evidence>
<dbReference type="Gene3D" id="4.10.240.10">
    <property type="entry name" value="Zn(2)-C6 fungal-type DNA-binding domain"/>
    <property type="match status" value="1"/>
</dbReference>